<dbReference type="Gene3D" id="3.40.640.10">
    <property type="entry name" value="Type I PLP-dependent aspartate aminotransferase-like (Major domain)"/>
    <property type="match status" value="1"/>
</dbReference>
<name>Q7P3Q8_FUSVC</name>
<dbReference type="InterPro" id="IPR000277">
    <property type="entry name" value="Cys/Met-Metab_PyrdxlP-dep_enz"/>
</dbReference>
<evidence type="ECO:0000313" key="5">
    <source>
        <dbReference type="Proteomes" id="UP000006454"/>
    </source>
</evidence>
<dbReference type="Proteomes" id="UP000006454">
    <property type="component" value="Unassembled WGS sequence"/>
</dbReference>
<dbReference type="GO" id="GO:0005737">
    <property type="term" value="C:cytoplasm"/>
    <property type="evidence" value="ECO:0007669"/>
    <property type="project" value="TreeGrafter"/>
</dbReference>
<dbReference type="InterPro" id="IPR015421">
    <property type="entry name" value="PyrdxlP-dep_Trfase_major"/>
</dbReference>
<dbReference type="PANTHER" id="PTHR11808:SF80">
    <property type="entry name" value="CYSTATHIONINE GAMMA-LYASE"/>
    <property type="match status" value="1"/>
</dbReference>
<comment type="caution">
    <text evidence="4">The sequence shown here is derived from an EMBL/GenBank/DDBJ whole genome shotgun (WGS) entry which is preliminary data.</text>
</comment>
<comment type="cofactor">
    <cofactor evidence="1 3">
        <name>pyridoxal 5'-phosphate</name>
        <dbReference type="ChEBI" id="CHEBI:597326"/>
    </cofactor>
</comment>
<dbReference type="Pfam" id="PF01053">
    <property type="entry name" value="Cys_Met_Meta_PP"/>
    <property type="match status" value="1"/>
</dbReference>
<organism evidence="4 5">
    <name type="scientific">Fusobacterium vincentii ATCC 49256</name>
    <dbReference type="NCBI Taxonomy" id="209882"/>
    <lineage>
        <taxon>Bacteria</taxon>
        <taxon>Fusobacteriati</taxon>
        <taxon>Fusobacteriota</taxon>
        <taxon>Fusobacteriia</taxon>
        <taxon>Fusobacteriales</taxon>
        <taxon>Fusobacteriaceae</taxon>
        <taxon>Fusobacterium</taxon>
    </lineage>
</organism>
<keyword evidence="2 3" id="KW-0663">Pyridoxal phosphate</keyword>
<dbReference type="AlphaFoldDB" id="Q7P3Q8"/>
<comment type="similarity">
    <text evidence="3">Belongs to the trans-sulfuration enzymes family.</text>
</comment>
<evidence type="ECO:0000256" key="3">
    <source>
        <dbReference type="RuleBase" id="RU362118"/>
    </source>
</evidence>
<dbReference type="EC" id="4.4.1.11" evidence="4"/>
<dbReference type="GO" id="GO:0018826">
    <property type="term" value="F:methionine gamma-lyase activity"/>
    <property type="evidence" value="ECO:0007669"/>
    <property type="project" value="UniProtKB-EC"/>
</dbReference>
<reference evidence="4 5" key="1">
    <citation type="journal article" date="2003" name="Genome Res.">
        <title>Genome analysis of F. nucleatum sub spp vincentii and its comparison with the genome of F. nucleatum ATCC 25586.</title>
        <authorList>
            <person name="Kapatral V."/>
            <person name="Ivanova N."/>
            <person name="Anderson I."/>
            <person name="Reznik G."/>
            <person name="Bhattacharyya A."/>
            <person name="Gardner W.L."/>
            <person name="Mikhailova N."/>
            <person name="Lapidus A."/>
            <person name="Larsen N."/>
            <person name="D'Souza M."/>
            <person name="Walunas T."/>
            <person name="Haselkorn R."/>
            <person name="Overbeek R."/>
            <person name="Kyrpides N."/>
        </authorList>
    </citation>
    <scope>NUCLEOTIDE SEQUENCE [LARGE SCALE GENOMIC DNA]</scope>
    <source>
        <strain evidence="4 5">ATCC 49256</strain>
    </source>
</reference>
<dbReference type="GO" id="GO:0019346">
    <property type="term" value="P:transsulfuration"/>
    <property type="evidence" value="ECO:0007669"/>
    <property type="project" value="InterPro"/>
</dbReference>
<evidence type="ECO:0000256" key="2">
    <source>
        <dbReference type="ARBA" id="ARBA00022898"/>
    </source>
</evidence>
<keyword evidence="4" id="KW-0456">Lyase</keyword>
<dbReference type="PANTHER" id="PTHR11808">
    <property type="entry name" value="TRANS-SULFURATION ENZYME FAMILY MEMBER"/>
    <property type="match status" value="1"/>
</dbReference>
<proteinExistence type="inferred from homology"/>
<accession>Q7P3Q8</accession>
<evidence type="ECO:0000256" key="1">
    <source>
        <dbReference type="ARBA" id="ARBA00001933"/>
    </source>
</evidence>
<protein>
    <submittedName>
        <fullName evidence="4">Methionine gamma-lyase</fullName>
        <ecNumber evidence="4">4.4.1.11</ecNumber>
    </submittedName>
</protein>
<sequence length="79" mass="8746">MMNHGLTKLGVEVTFVDTSNLDEVKKAMKKNTRVVYLETPANPNLKIVDLEALAKLAHTNPNTLVIVDNTFALHICKSL</sequence>
<gene>
    <name evidence="4" type="ORF">FNV0144</name>
</gene>
<dbReference type="EMBL" id="AABF01000190">
    <property type="protein sequence ID" value="EAA23214.1"/>
    <property type="molecule type" value="Genomic_DNA"/>
</dbReference>
<dbReference type="GO" id="GO:0030170">
    <property type="term" value="F:pyridoxal phosphate binding"/>
    <property type="evidence" value="ECO:0007669"/>
    <property type="project" value="InterPro"/>
</dbReference>
<dbReference type="InterPro" id="IPR015424">
    <property type="entry name" value="PyrdxlP-dep_Trfase"/>
</dbReference>
<dbReference type="SUPFAM" id="SSF53383">
    <property type="entry name" value="PLP-dependent transferases"/>
    <property type="match status" value="1"/>
</dbReference>
<evidence type="ECO:0000313" key="4">
    <source>
        <dbReference type="EMBL" id="EAA23214.1"/>
    </source>
</evidence>